<dbReference type="InterPro" id="IPR036869">
    <property type="entry name" value="J_dom_sf"/>
</dbReference>
<organism evidence="12 13">
    <name type="scientific">Mytilus edulis</name>
    <name type="common">Blue mussel</name>
    <dbReference type="NCBI Taxonomy" id="6550"/>
    <lineage>
        <taxon>Eukaryota</taxon>
        <taxon>Metazoa</taxon>
        <taxon>Spiralia</taxon>
        <taxon>Lophotrochozoa</taxon>
        <taxon>Mollusca</taxon>
        <taxon>Bivalvia</taxon>
        <taxon>Autobranchia</taxon>
        <taxon>Pteriomorphia</taxon>
        <taxon>Mytilida</taxon>
        <taxon>Mytiloidea</taxon>
        <taxon>Mytilidae</taxon>
        <taxon>Mytilinae</taxon>
        <taxon>Mytilus</taxon>
    </lineage>
</organism>
<comment type="subcellular location">
    <subcellularLocation>
        <location evidence="5">Endomembrane system</location>
        <topology evidence="5">Single-pass membrane protein</topology>
    </subcellularLocation>
</comment>
<keyword evidence="13" id="KW-1185">Reference proteome</keyword>
<feature type="region of interest" description="Disordered" evidence="7">
    <location>
        <begin position="373"/>
        <end position="464"/>
    </location>
</feature>
<dbReference type="PROSITE" id="PS00636">
    <property type="entry name" value="DNAJ_1"/>
    <property type="match status" value="1"/>
</dbReference>
<feature type="transmembrane region" description="Helical" evidence="8">
    <location>
        <begin position="130"/>
        <end position="150"/>
    </location>
</feature>
<dbReference type="SUPFAM" id="SSF46689">
    <property type="entry name" value="Homeodomain-like"/>
    <property type="match status" value="2"/>
</dbReference>
<dbReference type="CDD" id="cd00167">
    <property type="entry name" value="SANT"/>
    <property type="match status" value="2"/>
</dbReference>
<reference evidence="12" key="1">
    <citation type="submission" date="2021-03" db="EMBL/GenBank/DDBJ databases">
        <authorList>
            <person name="Bekaert M."/>
        </authorList>
    </citation>
    <scope>NUCLEOTIDE SEQUENCE</scope>
</reference>
<dbReference type="PRINTS" id="PR00625">
    <property type="entry name" value="JDOMAIN"/>
</dbReference>
<dbReference type="OrthoDB" id="10250354at2759"/>
<keyword evidence="3 8" id="KW-1133">Transmembrane helix</keyword>
<dbReference type="PANTHER" id="PTHR44653:SF2">
    <property type="entry name" value="DNAJ HOMOLOG SUBFAMILY C MEMBER 1"/>
    <property type="match status" value="1"/>
</dbReference>
<evidence type="ECO:0000256" key="9">
    <source>
        <dbReference type="SAM" id="SignalP"/>
    </source>
</evidence>
<feature type="signal peptide" evidence="9">
    <location>
        <begin position="1"/>
        <end position="23"/>
    </location>
</feature>
<gene>
    <name evidence="12" type="ORF">MEDL_8328</name>
</gene>
<feature type="domain" description="Myb-like" evidence="11">
    <location>
        <begin position="465"/>
        <end position="511"/>
    </location>
</feature>
<evidence type="ECO:0000256" key="6">
    <source>
        <dbReference type="SAM" id="Coils"/>
    </source>
</evidence>
<dbReference type="PANTHER" id="PTHR44653">
    <property type="entry name" value="DNAJ HOMOLOG SUBFAMILY C MEMBER 1"/>
    <property type="match status" value="1"/>
</dbReference>
<dbReference type="Proteomes" id="UP000683360">
    <property type="component" value="Unassembled WGS sequence"/>
</dbReference>
<dbReference type="InterPro" id="IPR052606">
    <property type="entry name" value="DnaJ_domain_protein"/>
</dbReference>
<dbReference type="PROSITE" id="PS50076">
    <property type="entry name" value="DNAJ_2"/>
    <property type="match status" value="1"/>
</dbReference>
<evidence type="ECO:0000313" key="13">
    <source>
        <dbReference type="Proteomes" id="UP000683360"/>
    </source>
</evidence>
<dbReference type="Pfam" id="PF23082">
    <property type="entry name" value="Myb_DNA-binding_2"/>
    <property type="match status" value="2"/>
</dbReference>
<dbReference type="CDD" id="cd06257">
    <property type="entry name" value="DnaJ"/>
    <property type="match status" value="1"/>
</dbReference>
<dbReference type="SMART" id="SM00271">
    <property type="entry name" value="DnaJ"/>
    <property type="match status" value="1"/>
</dbReference>
<proteinExistence type="predicted"/>
<dbReference type="GO" id="GO:0012505">
    <property type="term" value="C:endomembrane system"/>
    <property type="evidence" value="ECO:0007669"/>
    <property type="project" value="UniProtKB-SubCell"/>
</dbReference>
<evidence type="ECO:0000256" key="1">
    <source>
        <dbReference type="ARBA" id="ARBA00022692"/>
    </source>
</evidence>
<dbReference type="Gene3D" id="1.10.287.110">
    <property type="entry name" value="DnaJ domain"/>
    <property type="match status" value="1"/>
</dbReference>
<evidence type="ECO:0000256" key="2">
    <source>
        <dbReference type="ARBA" id="ARBA00022729"/>
    </source>
</evidence>
<keyword evidence="6" id="KW-0175">Coiled coil</keyword>
<dbReference type="InterPro" id="IPR009057">
    <property type="entry name" value="Homeodomain-like_sf"/>
</dbReference>
<dbReference type="InterPro" id="IPR001623">
    <property type="entry name" value="DnaJ_domain"/>
</dbReference>
<dbReference type="Pfam" id="PF00226">
    <property type="entry name" value="DnaJ"/>
    <property type="match status" value="1"/>
</dbReference>
<dbReference type="EMBL" id="CAJPWZ010000459">
    <property type="protein sequence ID" value="CAG2193119.1"/>
    <property type="molecule type" value="Genomic_DNA"/>
</dbReference>
<sequence length="525" mass="60388">MVSKRLGRITWLLFLSHIWIAKGWDTDDLELFDLVEEVNRNFYEVLGVDQAASSSEIRKAYRKLSLQLHPDKNKDPDAEAQFRQLVGVYEVLKDEEKRKRYHLVLENGLPDWRQPIFYYRRARKMGMFELLGLLFSILTLGHYIVLWASYAERKFTVSENFTDRMKKMESKNRKIRGKLEDQIEEEMELALQLVPRPTLSKLWPVRLTLAIINLIRISPSLVRQLVEYIKHRQELKRIEEQESEEEEDTDDVVKKVKRKVKQEFPEYIPQTTDGPVVYTPIGYEDDEQNLQVVEKKGKWSQEEIANLAKAVSKFPGGTPGRWEKIAVMMERPVAGAKAKTLKGSYNITANASLQGGMLKQPKKSQTITDEMISQNEELPTVDGNGDIGDSQVRRRKNKPQKTDDKTVKDNSEKGGRVSEHTDSSSSKQKITSNGKINSLPNGTDVSSTLSKSGSAAKLTDDSDGWNKNLQTILEWALRQHPKGTDQRWDKIAQHIPGKSKEDCIVRFKYLADLVKKKKEQNTQEQ</sequence>
<keyword evidence="1 8" id="KW-0812">Transmembrane</keyword>
<evidence type="ECO:0000256" key="3">
    <source>
        <dbReference type="ARBA" id="ARBA00022989"/>
    </source>
</evidence>
<dbReference type="PROSITE" id="PS50090">
    <property type="entry name" value="MYB_LIKE"/>
    <property type="match status" value="1"/>
</dbReference>
<evidence type="ECO:0000259" key="10">
    <source>
        <dbReference type="PROSITE" id="PS50076"/>
    </source>
</evidence>
<evidence type="ECO:0000256" key="8">
    <source>
        <dbReference type="SAM" id="Phobius"/>
    </source>
</evidence>
<dbReference type="SMART" id="SM00717">
    <property type="entry name" value="SANT"/>
    <property type="match status" value="2"/>
</dbReference>
<feature type="chain" id="PRO_5035789065" evidence="9">
    <location>
        <begin position="24"/>
        <end position="525"/>
    </location>
</feature>
<evidence type="ECO:0000256" key="7">
    <source>
        <dbReference type="SAM" id="MobiDB-lite"/>
    </source>
</evidence>
<feature type="domain" description="J" evidence="10">
    <location>
        <begin position="41"/>
        <end position="105"/>
    </location>
</feature>
<dbReference type="InterPro" id="IPR001005">
    <property type="entry name" value="SANT/Myb"/>
</dbReference>
<keyword evidence="4 8" id="KW-0472">Membrane</keyword>
<evidence type="ECO:0000256" key="5">
    <source>
        <dbReference type="ARBA" id="ARBA00037847"/>
    </source>
</evidence>
<keyword evidence="2 9" id="KW-0732">Signal</keyword>
<evidence type="ECO:0000313" key="12">
    <source>
        <dbReference type="EMBL" id="CAG2193119.1"/>
    </source>
</evidence>
<dbReference type="AlphaFoldDB" id="A0A8S3Q895"/>
<feature type="coiled-coil region" evidence="6">
    <location>
        <begin position="221"/>
        <end position="248"/>
    </location>
</feature>
<name>A0A8S3Q895_MYTED</name>
<dbReference type="Gene3D" id="1.10.10.60">
    <property type="entry name" value="Homeodomain-like"/>
    <property type="match status" value="2"/>
</dbReference>
<protein>
    <submittedName>
        <fullName evidence="12">DNAJC1</fullName>
    </submittedName>
</protein>
<dbReference type="SUPFAM" id="SSF46565">
    <property type="entry name" value="Chaperone J-domain"/>
    <property type="match status" value="1"/>
</dbReference>
<dbReference type="InterPro" id="IPR018253">
    <property type="entry name" value="DnaJ_domain_CS"/>
</dbReference>
<feature type="compositionally biased region" description="Polar residues" evidence="7">
    <location>
        <begin position="423"/>
        <end position="453"/>
    </location>
</feature>
<evidence type="ECO:0000256" key="4">
    <source>
        <dbReference type="ARBA" id="ARBA00023136"/>
    </source>
</evidence>
<evidence type="ECO:0000259" key="11">
    <source>
        <dbReference type="PROSITE" id="PS50090"/>
    </source>
</evidence>
<comment type="caution">
    <text evidence="12">The sequence shown here is derived from an EMBL/GenBank/DDBJ whole genome shotgun (WGS) entry which is preliminary data.</text>
</comment>
<accession>A0A8S3Q895</accession>
<feature type="compositionally biased region" description="Basic and acidic residues" evidence="7">
    <location>
        <begin position="400"/>
        <end position="422"/>
    </location>
</feature>